<feature type="compositionally biased region" description="Polar residues" evidence="6">
    <location>
        <begin position="90"/>
        <end position="113"/>
    </location>
</feature>
<dbReference type="Proteomes" id="UP001359559">
    <property type="component" value="Unassembled WGS sequence"/>
</dbReference>
<keyword evidence="7" id="KW-0732">Signal</keyword>
<feature type="chain" id="PRO_5042989143" evidence="7">
    <location>
        <begin position="19"/>
        <end position="113"/>
    </location>
</feature>
<evidence type="ECO:0000313" key="8">
    <source>
        <dbReference type="EMBL" id="KAK7318780.1"/>
    </source>
</evidence>
<keyword evidence="5" id="KW-0539">Nucleus</keyword>
<keyword evidence="3" id="KW-0238">DNA-binding</keyword>
<comment type="subcellular location">
    <subcellularLocation>
        <location evidence="1">Nucleus</location>
    </subcellularLocation>
</comment>
<evidence type="ECO:0000313" key="9">
    <source>
        <dbReference type="Proteomes" id="UP001359559"/>
    </source>
</evidence>
<evidence type="ECO:0000256" key="7">
    <source>
        <dbReference type="SAM" id="SignalP"/>
    </source>
</evidence>
<evidence type="ECO:0000256" key="3">
    <source>
        <dbReference type="ARBA" id="ARBA00023125"/>
    </source>
</evidence>
<dbReference type="InterPro" id="IPR001289">
    <property type="entry name" value="NFYA"/>
</dbReference>
<keyword evidence="2" id="KW-0805">Transcription regulation</keyword>
<evidence type="ECO:0000256" key="1">
    <source>
        <dbReference type="ARBA" id="ARBA00004123"/>
    </source>
</evidence>
<dbReference type="PROSITE" id="PS51152">
    <property type="entry name" value="NFYA_HAP2_2"/>
    <property type="match status" value="1"/>
</dbReference>
<dbReference type="EMBL" id="JAYKXN010000001">
    <property type="protein sequence ID" value="KAK7318780.1"/>
    <property type="molecule type" value="Genomic_DNA"/>
</dbReference>
<name>A0AAN9KJI6_CLITE</name>
<keyword evidence="9" id="KW-1185">Reference proteome</keyword>
<evidence type="ECO:0000256" key="5">
    <source>
        <dbReference type="ARBA" id="ARBA00023242"/>
    </source>
</evidence>
<dbReference type="GO" id="GO:0003677">
    <property type="term" value="F:DNA binding"/>
    <property type="evidence" value="ECO:0007669"/>
    <property type="project" value="UniProtKB-KW"/>
</dbReference>
<dbReference type="GO" id="GO:0003700">
    <property type="term" value="F:DNA-binding transcription factor activity"/>
    <property type="evidence" value="ECO:0007669"/>
    <property type="project" value="InterPro"/>
</dbReference>
<feature type="region of interest" description="Disordered" evidence="6">
    <location>
        <begin position="80"/>
        <end position="113"/>
    </location>
</feature>
<keyword evidence="4" id="KW-0804">Transcription</keyword>
<gene>
    <name evidence="8" type="ORF">RJT34_03487</name>
</gene>
<comment type="caution">
    <text evidence="8">The sequence shown here is derived from an EMBL/GenBank/DDBJ whole genome shotgun (WGS) entry which is preliminary data.</text>
</comment>
<dbReference type="AlphaFoldDB" id="A0AAN9KJI6"/>
<proteinExistence type="predicted"/>
<dbReference type="GO" id="GO:0005634">
    <property type="term" value="C:nucleus"/>
    <property type="evidence" value="ECO:0007669"/>
    <property type="project" value="UniProtKB-SubCell"/>
</dbReference>
<accession>A0AAN9KJI6</accession>
<dbReference type="Gene3D" id="6.10.250.2430">
    <property type="match status" value="1"/>
</dbReference>
<feature type="compositionally biased region" description="Basic and acidic residues" evidence="6">
    <location>
        <begin position="80"/>
        <end position="89"/>
    </location>
</feature>
<feature type="signal peptide" evidence="7">
    <location>
        <begin position="1"/>
        <end position="18"/>
    </location>
</feature>
<evidence type="ECO:0000256" key="2">
    <source>
        <dbReference type="ARBA" id="ARBA00023015"/>
    </source>
</evidence>
<protein>
    <submittedName>
        <fullName evidence="8">Uncharacterized protein</fullName>
    </submittedName>
</protein>
<sequence length="113" mass="12825">MEFLILVLVLRECSVCNTWPAWKWACNGHRIPSNVLPVVVRNMASEDFKASSTSSTGPYLHESRHLHALRRGRFLISKKDENQHDDVSSPDKSQCNINLNSDKNELTSSDRTS</sequence>
<evidence type="ECO:0000256" key="4">
    <source>
        <dbReference type="ARBA" id="ARBA00023163"/>
    </source>
</evidence>
<evidence type="ECO:0000256" key="6">
    <source>
        <dbReference type="SAM" id="MobiDB-lite"/>
    </source>
</evidence>
<reference evidence="8 9" key="1">
    <citation type="submission" date="2024-01" db="EMBL/GenBank/DDBJ databases">
        <title>The genomes of 5 underutilized Papilionoideae crops provide insights into root nodulation and disease resistance.</title>
        <authorList>
            <person name="Yuan L."/>
        </authorList>
    </citation>
    <scope>NUCLEOTIDE SEQUENCE [LARGE SCALE GENOMIC DNA]</scope>
    <source>
        <strain evidence="8">LY-2023</strain>
        <tissue evidence="8">Leaf</tissue>
    </source>
</reference>
<organism evidence="8 9">
    <name type="scientific">Clitoria ternatea</name>
    <name type="common">Butterfly pea</name>
    <dbReference type="NCBI Taxonomy" id="43366"/>
    <lineage>
        <taxon>Eukaryota</taxon>
        <taxon>Viridiplantae</taxon>
        <taxon>Streptophyta</taxon>
        <taxon>Embryophyta</taxon>
        <taxon>Tracheophyta</taxon>
        <taxon>Spermatophyta</taxon>
        <taxon>Magnoliopsida</taxon>
        <taxon>eudicotyledons</taxon>
        <taxon>Gunneridae</taxon>
        <taxon>Pentapetalae</taxon>
        <taxon>rosids</taxon>
        <taxon>fabids</taxon>
        <taxon>Fabales</taxon>
        <taxon>Fabaceae</taxon>
        <taxon>Papilionoideae</taxon>
        <taxon>50 kb inversion clade</taxon>
        <taxon>NPAAA clade</taxon>
        <taxon>indigoferoid/millettioid clade</taxon>
        <taxon>Phaseoleae</taxon>
        <taxon>Clitoria</taxon>
    </lineage>
</organism>